<dbReference type="EMBL" id="JAGKQQ010000001">
    <property type="protein sequence ID" value="MBP3959781.1"/>
    <property type="molecule type" value="Genomic_DNA"/>
</dbReference>
<dbReference type="Proteomes" id="UP000676565">
    <property type="component" value="Unassembled WGS sequence"/>
</dbReference>
<gene>
    <name evidence="4" type="ORF">J8F10_31425</name>
</gene>
<evidence type="ECO:0000256" key="2">
    <source>
        <dbReference type="ARBA" id="ARBA00006971"/>
    </source>
</evidence>
<dbReference type="InterPro" id="IPR010201">
    <property type="entry name" value="HflK"/>
</dbReference>
<evidence type="ECO:0000313" key="5">
    <source>
        <dbReference type="Proteomes" id="UP000676565"/>
    </source>
</evidence>
<organism evidence="4 5">
    <name type="scientific">Gemmata palustris</name>
    <dbReference type="NCBI Taxonomy" id="2822762"/>
    <lineage>
        <taxon>Bacteria</taxon>
        <taxon>Pseudomonadati</taxon>
        <taxon>Planctomycetota</taxon>
        <taxon>Planctomycetia</taxon>
        <taxon>Gemmatales</taxon>
        <taxon>Gemmataceae</taxon>
        <taxon>Gemmata</taxon>
    </lineage>
</organism>
<keyword evidence="4" id="KW-0378">Hydrolase</keyword>
<evidence type="ECO:0000313" key="4">
    <source>
        <dbReference type="EMBL" id="MBP3959781.1"/>
    </source>
</evidence>
<keyword evidence="5" id="KW-1185">Reference proteome</keyword>
<evidence type="ECO:0000256" key="1">
    <source>
        <dbReference type="ARBA" id="ARBA00004167"/>
    </source>
</evidence>
<dbReference type="CDD" id="cd03404">
    <property type="entry name" value="SPFH_HflK"/>
    <property type="match status" value="1"/>
</dbReference>
<dbReference type="InterPro" id="IPR001107">
    <property type="entry name" value="Band_7"/>
</dbReference>
<protein>
    <submittedName>
        <fullName evidence="4">Protease modulator HflK</fullName>
    </submittedName>
</protein>
<dbReference type="SUPFAM" id="SSF117892">
    <property type="entry name" value="Band 7/SPFH domain"/>
    <property type="match status" value="1"/>
</dbReference>
<accession>A0ABS5C1C8</accession>
<dbReference type="Gene3D" id="3.30.479.30">
    <property type="entry name" value="Band 7 domain"/>
    <property type="match status" value="1"/>
</dbReference>
<name>A0ABS5C1C8_9BACT</name>
<dbReference type="RefSeq" id="WP_210660555.1">
    <property type="nucleotide sequence ID" value="NZ_JAGKQQ010000001.1"/>
</dbReference>
<evidence type="ECO:0000259" key="3">
    <source>
        <dbReference type="Pfam" id="PF01145"/>
    </source>
</evidence>
<comment type="subcellular location">
    <subcellularLocation>
        <location evidence="1">Membrane</location>
        <topology evidence="1">Single-pass membrane protein</topology>
    </subcellularLocation>
</comment>
<sequence>MFRARYILVLALGAYLLTGVYQVAPDERAVVRRFGEVVARPGPGLGFGLPWGIDRVDRVPVRTVRQLRVGYDSEAANDMSTPVGQLLTGDQNHVNVQIVLDYAIGEADQDLDDYVIHRELVDAMLARAAEAVAGEWVAGRTVDQVLLTGTGMLPAWVMDRLTERLPELRLGIRVQRVSVALIAPPDEVRSAFEAVTQAQTAIRTKEFQAQQERDQRLRQADAIRYRLGQEASEYRESQLRLAHADATEFLAQLAAFRDVRMANPDALAFLWWDEMRRTMVAMKTRGGKVRPLDHYLQNGELNITEFVPLPKR</sequence>
<comment type="caution">
    <text evidence="4">The sequence shown here is derived from an EMBL/GenBank/DDBJ whole genome shotgun (WGS) entry which is preliminary data.</text>
</comment>
<proteinExistence type="inferred from homology"/>
<keyword evidence="4" id="KW-0645">Protease</keyword>
<dbReference type="PANTHER" id="PTHR42911:SF2">
    <property type="entry name" value="PROHIBITIN FAMILY PROTEIN"/>
    <property type="match status" value="1"/>
</dbReference>
<dbReference type="Pfam" id="PF01145">
    <property type="entry name" value="Band_7"/>
    <property type="match status" value="1"/>
</dbReference>
<dbReference type="GO" id="GO:0006508">
    <property type="term" value="P:proteolysis"/>
    <property type="evidence" value="ECO:0007669"/>
    <property type="project" value="UniProtKB-KW"/>
</dbReference>
<reference evidence="4 5" key="1">
    <citation type="submission" date="2021-04" db="EMBL/GenBank/DDBJ databases">
        <authorList>
            <person name="Ivanova A."/>
        </authorList>
    </citation>
    <scope>NUCLEOTIDE SEQUENCE [LARGE SCALE GENOMIC DNA]</scope>
    <source>
        <strain evidence="4 5">G18</strain>
    </source>
</reference>
<comment type="similarity">
    <text evidence="2">Belongs to the band 7/mec-2 family. HflK subfamily.</text>
</comment>
<dbReference type="PANTHER" id="PTHR42911">
    <property type="entry name" value="MODULATOR OF FTSH PROTEASE HFLC"/>
    <property type="match status" value="1"/>
</dbReference>
<feature type="domain" description="Band 7" evidence="3">
    <location>
        <begin position="22"/>
        <end position="212"/>
    </location>
</feature>
<dbReference type="InterPro" id="IPR036013">
    <property type="entry name" value="Band_7/SPFH_dom_sf"/>
</dbReference>
<dbReference type="GO" id="GO:0008233">
    <property type="term" value="F:peptidase activity"/>
    <property type="evidence" value="ECO:0007669"/>
    <property type="project" value="UniProtKB-KW"/>
</dbReference>